<proteinExistence type="predicted"/>
<evidence type="ECO:0000256" key="1">
    <source>
        <dbReference type="SAM" id="MobiDB-lite"/>
    </source>
</evidence>
<feature type="region of interest" description="Disordered" evidence="1">
    <location>
        <begin position="1"/>
        <end position="98"/>
    </location>
</feature>
<dbReference type="EMBL" id="DF196773">
    <property type="protein sequence ID" value="GAC72774.1"/>
    <property type="molecule type" value="Genomic_DNA"/>
</dbReference>
<evidence type="ECO:0000313" key="3">
    <source>
        <dbReference type="Proteomes" id="UP000011976"/>
    </source>
</evidence>
<feature type="non-terminal residue" evidence="2">
    <location>
        <position position="1"/>
    </location>
</feature>
<feature type="compositionally biased region" description="Basic residues" evidence="1">
    <location>
        <begin position="55"/>
        <end position="71"/>
    </location>
</feature>
<accession>M9LUD2</accession>
<feature type="compositionally biased region" description="Basic and acidic residues" evidence="1">
    <location>
        <begin position="16"/>
        <end position="27"/>
    </location>
</feature>
<name>M9LUD2_PSEA3</name>
<gene>
    <name evidence="2" type="ORF">PANT_7c00270</name>
</gene>
<organism evidence="2 3">
    <name type="scientific">Pseudozyma antarctica (strain T-34)</name>
    <name type="common">Yeast</name>
    <name type="synonym">Candida antarctica</name>
    <dbReference type="NCBI Taxonomy" id="1151754"/>
    <lineage>
        <taxon>Eukaryota</taxon>
        <taxon>Fungi</taxon>
        <taxon>Dikarya</taxon>
        <taxon>Basidiomycota</taxon>
        <taxon>Ustilaginomycotina</taxon>
        <taxon>Ustilaginomycetes</taxon>
        <taxon>Ustilaginales</taxon>
        <taxon>Ustilaginaceae</taxon>
        <taxon>Moesziomyces</taxon>
    </lineage>
</organism>
<evidence type="ECO:0000313" key="2">
    <source>
        <dbReference type="EMBL" id="GAC72774.1"/>
    </source>
</evidence>
<dbReference type="AlphaFoldDB" id="M9LUD2"/>
<feature type="compositionally biased region" description="Basic and acidic residues" evidence="1">
    <location>
        <begin position="75"/>
        <end position="91"/>
    </location>
</feature>
<protein>
    <submittedName>
        <fullName evidence="2">Phosphoribosylamidoimidazole-succinocarboxamide synthase</fullName>
    </submittedName>
</protein>
<sequence>GWRSAPARDGGGADGAARDRRAGQGEHARRRRLAAQHRADAARHPRGHGGDQQQHQRRTPRRAHPRRRRPQLPRQDAELHAADGGRGQRKDRPPRHRGLGLHCQEVKLDSLLHPSYANRMILYRYVCLCAAARPSFQFWFHSPVLGHMPPCRPAALLLPFYASASVQPFLSRFTRNPRLHGAGVVKVGMASSSSSSSSPHALLHLALPPPPPRIPVFMH</sequence>
<dbReference type="Proteomes" id="UP000011976">
    <property type="component" value="Unassembled WGS sequence"/>
</dbReference>
<reference evidence="3" key="1">
    <citation type="journal article" date="2013" name="Genome Announc.">
        <title>Genome sequence of the basidiomycetous yeast Pseudozyma antarctica T-34, a producer of the glycolipid biosurfactants mannosylerythritol lipids.</title>
        <authorList>
            <person name="Morita T."/>
            <person name="Koike H."/>
            <person name="Koyama Y."/>
            <person name="Hagiwara H."/>
            <person name="Ito E."/>
            <person name="Fukuoka T."/>
            <person name="Imura T."/>
            <person name="Machida M."/>
            <person name="Kitamoto D."/>
        </authorList>
    </citation>
    <scope>NUCLEOTIDE SEQUENCE [LARGE SCALE GENOMIC DNA]</scope>
    <source>
        <strain evidence="3">T-34</strain>
    </source>
</reference>